<dbReference type="InterPro" id="IPR047556">
    <property type="entry name" value="Rcat_RBR_TRIAD1"/>
</dbReference>
<evidence type="ECO:0000256" key="7">
    <source>
        <dbReference type="ARBA" id="ARBA00022771"/>
    </source>
</evidence>
<dbReference type="InterPro" id="IPR013083">
    <property type="entry name" value="Znf_RING/FYVE/PHD"/>
</dbReference>
<evidence type="ECO:0000256" key="6">
    <source>
        <dbReference type="ARBA" id="ARBA00022737"/>
    </source>
</evidence>
<evidence type="ECO:0000256" key="3">
    <source>
        <dbReference type="ARBA" id="ARBA00012251"/>
    </source>
</evidence>
<dbReference type="Gene3D" id="3.30.40.10">
    <property type="entry name" value="Zinc/RING finger domain, C3HC4 (zinc finger)"/>
    <property type="match status" value="1"/>
</dbReference>
<evidence type="ECO:0000256" key="5">
    <source>
        <dbReference type="ARBA" id="ARBA00022723"/>
    </source>
</evidence>
<evidence type="ECO:0000313" key="11">
    <source>
        <dbReference type="EMBL" id="JAP60080.1"/>
    </source>
</evidence>
<dbReference type="Gene3D" id="1.20.120.1750">
    <property type="match status" value="1"/>
</dbReference>
<dbReference type="PANTHER" id="PTHR11685">
    <property type="entry name" value="RBR FAMILY RING FINGER AND IBR DOMAIN-CONTAINING"/>
    <property type="match status" value="1"/>
</dbReference>
<evidence type="ECO:0000256" key="9">
    <source>
        <dbReference type="ARBA" id="ARBA00022833"/>
    </source>
</evidence>
<dbReference type="InterPro" id="IPR044066">
    <property type="entry name" value="TRIAD_supradom"/>
</dbReference>
<evidence type="ECO:0000256" key="8">
    <source>
        <dbReference type="ARBA" id="ARBA00022786"/>
    </source>
</evidence>
<gene>
    <name evidence="11" type="ORF">TR139279</name>
</gene>
<accession>A0A0V0J329</accession>
<dbReference type="InterPro" id="IPR031127">
    <property type="entry name" value="E3_UB_ligase_RBR"/>
</dbReference>
<keyword evidence="4" id="KW-0808">Transferase</keyword>
<keyword evidence="5" id="KW-0479">Metal-binding</keyword>
<organism evidence="11">
    <name type="scientific">Schistocephalus solidus</name>
    <name type="common">Tapeworm</name>
    <dbReference type="NCBI Taxonomy" id="70667"/>
    <lineage>
        <taxon>Eukaryota</taxon>
        <taxon>Metazoa</taxon>
        <taxon>Spiralia</taxon>
        <taxon>Lophotrochozoa</taxon>
        <taxon>Platyhelminthes</taxon>
        <taxon>Cestoda</taxon>
        <taxon>Eucestoda</taxon>
        <taxon>Diphyllobothriidea</taxon>
        <taxon>Diphyllobothriidae</taxon>
        <taxon>Schistocephalus</taxon>
    </lineage>
</organism>
<keyword evidence="7" id="KW-0863">Zinc-finger</keyword>
<dbReference type="Pfam" id="PF19422">
    <property type="entry name" value="Ariadne"/>
    <property type="match status" value="1"/>
</dbReference>
<keyword evidence="6" id="KW-0677">Repeat</keyword>
<dbReference type="GO" id="GO:0016567">
    <property type="term" value="P:protein ubiquitination"/>
    <property type="evidence" value="ECO:0007669"/>
    <property type="project" value="InterPro"/>
</dbReference>
<dbReference type="InterPro" id="IPR002867">
    <property type="entry name" value="IBR_dom"/>
</dbReference>
<dbReference type="SMART" id="SM00647">
    <property type="entry name" value="IBR"/>
    <property type="match status" value="2"/>
</dbReference>
<keyword evidence="8" id="KW-0833">Ubl conjugation pathway</keyword>
<dbReference type="Pfam" id="PF01485">
    <property type="entry name" value="IBR"/>
    <property type="match status" value="1"/>
</dbReference>
<dbReference type="CDD" id="cd20360">
    <property type="entry name" value="Rcat_RBR_TRIAD1"/>
    <property type="match status" value="1"/>
</dbReference>
<dbReference type="EC" id="2.3.2.31" evidence="3"/>
<dbReference type="InterPro" id="IPR045840">
    <property type="entry name" value="Ariadne"/>
</dbReference>
<protein>
    <recommendedName>
        <fullName evidence="3">RBR-type E3 ubiquitin transferase</fullName>
        <ecNumber evidence="3">2.3.2.31</ecNumber>
    </recommendedName>
</protein>
<evidence type="ECO:0000259" key="10">
    <source>
        <dbReference type="PROSITE" id="PS51873"/>
    </source>
</evidence>
<feature type="domain" description="RING-type" evidence="10">
    <location>
        <begin position="188"/>
        <end position="398"/>
    </location>
</feature>
<evidence type="ECO:0000256" key="4">
    <source>
        <dbReference type="ARBA" id="ARBA00022679"/>
    </source>
</evidence>
<comment type="catalytic activity">
    <reaction evidence="1">
        <text>[E2 ubiquitin-conjugating enzyme]-S-ubiquitinyl-L-cysteine + [acceptor protein]-L-lysine = [E2 ubiquitin-conjugating enzyme]-L-cysteine + [acceptor protein]-N(6)-ubiquitinyl-L-lysine.</text>
        <dbReference type="EC" id="2.3.2.31"/>
    </reaction>
</comment>
<sequence length="548" mass="63268">MESPSEACESEKLEEDLDDIDDYYYLSDDNEMEELEKKHNEKDLCEDLKCKTIDPDGAEQILNKDIHFLSKKISVPHWLTALFLRKRKWDLQEVEQEFLRNPCSLLSSILLIPQNGYCYTSDAPDFGNVIALINNNQKNNRRSMGIKLKERNTKGECCPVCLSPPSTLEHLETTTATTTATESPSTGGSSESTVCFEPFSAARLYGMSCGHGYCLPCWQAYFEVQVQEANAANIECMDSSCNVRVTDNFVLLVLGESAKAARYRKILQNEMIAAHPRLRPCTNSRCSSVVYVLEEPRARRVHCETCGTDFCFACGMEYHAPTDCETIKRWLQKCRDDSGTATYMAAHTKDCPQCGVCIEKNGGCNHMQCSKCHYSFCWVCLGPWQTHSAQFYVCSKYMENADLAKESARNKAREYLKRYFFYYERWENHERSLRLEQRHYATIQSRIQSKVLNCEGTWIDWQYLLTAAETLRKCRYTLKYTYPYAYYPPKAMQRLALFEYQQGLLEAEVEDLSWKIAHAEITDKGELLNKMNICEKHRQTLLQEFLTN</sequence>
<dbReference type="Pfam" id="PF22191">
    <property type="entry name" value="IBR_1"/>
    <property type="match status" value="1"/>
</dbReference>
<reference evidence="11" key="1">
    <citation type="submission" date="2016-01" db="EMBL/GenBank/DDBJ databases">
        <title>Reference transcriptome for the parasite Schistocephalus solidus: insights into the molecular evolution of parasitism.</title>
        <authorList>
            <person name="Hebert F.O."/>
            <person name="Grambauer S."/>
            <person name="Barber I."/>
            <person name="Landry C.R."/>
            <person name="Aubin-Horth N."/>
        </authorList>
    </citation>
    <scope>NUCLEOTIDE SEQUENCE</scope>
</reference>
<dbReference type="PROSITE" id="PS51873">
    <property type="entry name" value="TRIAD"/>
    <property type="match status" value="1"/>
</dbReference>
<dbReference type="Gene3D" id="2.20.25.20">
    <property type="match status" value="1"/>
</dbReference>
<dbReference type="GO" id="GO:0061630">
    <property type="term" value="F:ubiquitin protein ligase activity"/>
    <property type="evidence" value="ECO:0007669"/>
    <property type="project" value="UniProtKB-EC"/>
</dbReference>
<dbReference type="EMBL" id="GEEE01003145">
    <property type="protein sequence ID" value="JAP60080.1"/>
    <property type="molecule type" value="Transcribed_RNA"/>
</dbReference>
<comment type="similarity">
    <text evidence="2">Belongs to the RBR family. Ariadne subfamily.</text>
</comment>
<dbReference type="AlphaFoldDB" id="A0A0V0J329"/>
<evidence type="ECO:0000256" key="1">
    <source>
        <dbReference type="ARBA" id="ARBA00001798"/>
    </source>
</evidence>
<evidence type="ECO:0000256" key="2">
    <source>
        <dbReference type="ARBA" id="ARBA00005884"/>
    </source>
</evidence>
<name>A0A0V0J329_SCHSO</name>
<keyword evidence="9" id="KW-0862">Zinc</keyword>
<dbReference type="SUPFAM" id="SSF57850">
    <property type="entry name" value="RING/U-box"/>
    <property type="match status" value="3"/>
</dbReference>
<dbReference type="GO" id="GO:0008270">
    <property type="term" value="F:zinc ion binding"/>
    <property type="evidence" value="ECO:0007669"/>
    <property type="project" value="UniProtKB-KW"/>
</dbReference>
<dbReference type="FunFam" id="3.30.40.10:FF:000019">
    <property type="entry name" value="RBR-type E3 ubiquitin transferase"/>
    <property type="match status" value="1"/>
</dbReference>
<dbReference type="FunFam" id="1.20.120.1750:FF:000002">
    <property type="entry name" value="RBR-type E3 ubiquitin transferase"/>
    <property type="match status" value="1"/>
</dbReference>
<dbReference type="CDD" id="cd16773">
    <property type="entry name" value="RING-HC_RBR_TRIAD1"/>
    <property type="match status" value="1"/>
</dbReference>
<proteinExistence type="inferred from homology"/>